<dbReference type="Proteomes" id="UP000224336">
    <property type="component" value="Segment"/>
</dbReference>
<evidence type="ECO:0000313" key="1">
    <source>
        <dbReference type="EMBL" id="ANM44969.1"/>
    </source>
</evidence>
<reference evidence="1 2" key="1">
    <citation type="journal article" date="2016" name="Sci. Rep.">
        <title>A proposed integrated approach for the preclinical evaluation of phage therapy in Pseudomonas infections.</title>
        <authorList>
            <person name="Danis-Wlodarczyk K."/>
            <person name="Vandenheuvel D."/>
            <person name="Jang H.B."/>
            <person name="Briers Y."/>
            <person name="Olszak T."/>
            <person name="Arabski M."/>
            <person name="Wasik S."/>
            <person name="Drabik M."/>
            <person name="Higgins G."/>
            <person name="Tyrrell J."/>
            <person name="Harvey B.J."/>
            <person name="Noben J.P."/>
            <person name="Lavigne R."/>
            <person name="Drulis-Kawa Z."/>
        </authorList>
    </citation>
    <scope>NUCLEOTIDE SEQUENCE [LARGE SCALE GENOMIC DNA]</scope>
</reference>
<dbReference type="EMBL" id="KU521356">
    <property type="protein sequence ID" value="ANM44969.1"/>
    <property type="molecule type" value="Genomic_DNA"/>
</dbReference>
<proteinExistence type="predicted"/>
<evidence type="ECO:0000313" key="2">
    <source>
        <dbReference type="Proteomes" id="UP000224336"/>
    </source>
</evidence>
<gene>
    <name evidence="1" type="ORF">KTN4_211</name>
</gene>
<protein>
    <submittedName>
        <fullName evidence="1">Uncharacterized protein</fullName>
    </submittedName>
</protein>
<name>A0A192Y4Z2_9CAUD</name>
<sequence>MESVKDLLSDPQKGLRQAEGVLCYVFREVLLWRNMTQFAWDKRLNAYFQKPHNKNNPDKGNLNKALKADTMSWDGFKKAIDFLSPVKATLEVRLIWGTSKPDSVYTINIDPTEDEVTCSANDFPYEECEIFKNQKPATTTMAHLYRHILWKEGINQEKWDKLWEEFLNNPVNLVGLDKKKLTSLANTQRRGLLSPNMSWNTLRRGFLLLRPKEERYTLSLQWTDDPNLRDKLEDSVHIVPVPDPHWVEPNSNE</sequence>
<organism evidence="1 2">
    <name type="scientific">Pseudomonas phage KTN4</name>
    <dbReference type="NCBI Taxonomy" id="1862701"/>
    <lineage>
        <taxon>Viruses</taxon>
        <taxon>Duplodnaviria</taxon>
        <taxon>Heunggongvirae</taxon>
        <taxon>Uroviricota</taxon>
        <taxon>Caudoviricetes</taxon>
        <taxon>Chimalliviridae</taxon>
        <taxon>Phikzvirus</taxon>
        <taxon>Phikzvirus phiKZ</taxon>
    </lineage>
</organism>
<accession>A0A192Y4Z2</accession>